<dbReference type="InterPro" id="IPR052055">
    <property type="entry name" value="Hepadnavirus_pol/RT"/>
</dbReference>
<dbReference type="EMBL" id="CALNXK010000035">
    <property type="protein sequence ID" value="CAH3120980.1"/>
    <property type="molecule type" value="Genomic_DNA"/>
</dbReference>
<dbReference type="PANTHER" id="PTHR33050:SF7">
    <property type="entry name" value="RIBONUCLEASE H"/>
    <property type="match status" value="1"/>
</dbReference>
<dbReference type="Proteomes" id="UP001159405">
    <property type="component" value="Unassembled WGS sequence"/>
</dbReference>
<dbReference type="PANTHER" id="PTHR33050">
    <property type="entry name" value="REVERSE TRANSCRIPTASE DOMAIN-CONTAINING PROTEIN"/>
    <property type="match status" value="1"/>
</dbReference>
<feature type="non-terminal residue" evidence="1">
    <location>
        <position position="270"/>
    </location>
</feature>
<evidence type="ECO:0008006" key="3">
    <source>
        <dbReference type="Google" id="ProtNLM"/>
    </source>
</evidence>
<keyword evidence="2" id="KW-1185">Reference proteome</keyword>
<proteinExistence type="predicted"/>
<comment type="caution">
    <text evidence="1">The sequence shown here is derived from an EMBL/GenBank/DDBJ whole genome shotgun (WGS) entry which is preliminary data.</text>
</comment>
<reference evidence="1 2" key="1">
    <citation type="submission" date="2022-05" db="EMBL/GenBank/DDBJ databases">
        <authorList>
            <consortium name="Genoscope - CEA"/>
            <person name="William W."/>
        </authorList>
    </citation>
    <scope>NUCLEOTIDE SEQUENCE [LARGE SCALE GENOMIC DNA]</scope>
</reference>
<sequence>MSDQPYPAFLASAVNAVKHALAAEQTSNLPSTPATSFATSLPMAATLGGVPSSSLSLRELDAQASGLAASGVAPLPPVSSVTPLEAEQFAWELRLDPQRPQVNFVLDGIHHGFKLGFALPKSSSPLRRTSLLLLSMLLSLTPPFFFSAIADTVEWILVHSYQIPDLLHYLDDFITVGSPESSQCAHNLSTTLAVCKRLGPPFHPCKWVEPSTTLVVLGIELDSVNQAARLPAKKLSALKELISSWLTRKWCNRQDLESLIRHLHRAAKVV</sequence>
<name>A0ABN8NWC6_9CNID</name>
<evidence type="ECO:0000313" key="2">
    <source>
        <dbReference type="Proteomes" id="UP001159405"/>
    </source>
</evidence>
<gene>
    <name evidence="1" type="ORF">PLOB_00028372</name>
</gene>
<protein>
    <recommendedName>
        <fullName evidence="3">Reverse transcriptase domain-containing protein</fullName>
    </recommendedName>
</protein>
<organism evidence="1 2">
    <name type="scientific">Porites lobata</name>
    <dbReference type="NCBI Taxonomy" id="104759"/>
    <lineage>
        <taxon>Eukaryota</taxon>
        <taxon>Metazoa</taxon>
        <taxon>Cnidaria</taxon>
        <taxon>Anthozoa</taxon>
        <taxon>Hexacorallia</taxon>
        <taxon>Scleractinia</taxon>
        <taxon>Fungiina</taxon>
        <taxon>Poritidae</taxon>
        <taxon>Porites</taxon>
    </lineage>
</organism>
<accession>A0ABN8NWC6</accession>
<evidence type="ECO:0000313" key="1">
    <source>
        <dbReference type="EMBL" id="CAH3120980.1"/>
    </source>
</evidence>